<feature type="non-terminal residue" evidence="2">
    <location>
        <position position="148"/>
    </location>
</feature>
<dbReference type="InterPro" id="IPR016187">
    <property type="entry name" value="CTDL_fold"/>
</dbReference>
<dbReference type="PROSITE" id="PS50041">
    <property type="entry name" value="C_TYPE_LECTIN_2"/>
    <property type="match status" value="1"/>
</dbReference>
<comment type="caution">
    <text evidence="2">The sequence shown here is derived from an EMBL/GenBank/DDBJ whole genome shotgun (WGS) entry which is preliminary data.</text>
</comment>
<dbReference type="SMART" id="SM00034">
    <property type="entry name" value="CLECT"/>
    <property type="match status" value="1"/>
</dbReference>
<evidence type="ECO:0000259" key="1">
    <source>
        <dbReference type="PROSITE" id="PS50041"/>
    </source>
</evidence>
<dbReference type="InterPro" id="IPR050111">
    <property type="entry name" value="C-type_lectin/snaclec_domain"/>
</dbReference>
<protein>
    <recommendedName>
        <fullName evidence="1">C-type lectin domain-containing protein</fullName>
    </recommendedName>
</protein>
<dbReference type="CDD" id="cd00037">
    <property type="entry name" value="CLECT"/>
    <property type="match status" value="1"/>
</dbReference>
<dbReference type="InterPro" id="IPR001304">
    <property type="entry name" value="C-type_lectin-like"/>
</dbReference>
<reference evidence="2" key="1">
    <citation type="submission" date="2018-11" db="EMBL/GenBank/DDBJ databases">
        <authorList>
            <person name="Alioto T."/>
            <person name="Alioto T."/>
        </authorList>
    </citation>
    <scope>NUCLEOTIDE SEQUENCE</scope>
</reference>
<dbReference type="AlphaFoldDB" id="A0A8B6H6E1"/>
<feature type="domain" description="C-type lectin" evidence="1">
    <location>
        <begin position="38"/>
        <end position="147"/>
    </location>
</feature>
<keyword evidence="3" id="KW-1185">Reference proteome</keyword>
<sequence length="148" mass="17149">MCRLHQRIDTGNCDLNSKKNGRMTFTKLPVCQADWKWLGNSCYFYDNTMSLSWDDATEYCISQGGYLAEVTDEAEFQLVDSLITTSVFIGCRLYNGKWQWTTSGKELQLTDSLWTPGEPKRDDCIQIWWVAKLDDVPCYLLVNFLCEK</sequence>
<dbReference type="PANTHER" id="PTHR22803">
    <property type="entry name" value="MANNOSE, PHOSPHOLIPASE, LECTIN RECEPTOR RELATED"/>
    <property type="match status" value="1"/>
</dbReference>
<dbReference type="Gene3D" id="3.10.100.10">
    <property type="entry name" value="Mannose-Binding Protein A, subunit A"/>
    <property type="match status" value="1"/>
</dbReference>
<accession>A0A8B6H6E1</accession>
<name>A0A8B6H6E1_MYTGA</name>
<dbReference type="EMBL" id="UYJE01009627">
    <property type="protein sequence ID" value="VDI75114.1"/>
    <property type="molecule type" value="Genomic_DNA"/>
</dbReference>
<dbReference type="InterPro" id="IPR016186">
    <property type="entry name" value="C-type_lectin-like/link_sf"/>
</dbReference>
<dbReference type="Proteomes" id="UP000596742">
    <property type="component" value="Unassembled WGS sequence"/>
</dbReference>
<evidence type="ECO:0000313" key="3">
    <source>
        <dbReference type="Proteomes" id="UP000596742"/>
    </source>
</evidence>
<proteinExistence type="predicted"/>
<evidence type="ECO:0000313" key="2">
    <source>
        <dbReference type="EMBL" id="VDI75114.1"/>
    </source>
</evidence>
<dbReference type="Pfam" id="PF00059">
    <property type="entry name" value="Lectin_C"/>
    <property type="match status" value="1"/>
</dbReference>
<dbReference type="SUPFAM" id="SSF56436">
    <property type="entry name" value="C-type lectin-like"/>
    <property type="match status" value="1"/>
</dbReference>
<organism evidence="2 3">
    <name type="scientific">Mytilus galloprovincialis</name>
    <name type="common">Mediterranean mussel</name>
    <dbReference type="NCBI Taxonomy" id="29158"/>
    <lineage>
        <taxon>Eukaryota</taxon>
        <taxon>Metazoa</taxon>
        <taxon>Spiralia</taxon>
        <taxon>Lophotrochozoa</taxon>
        <taxon>Mollusca</taxon>
        <taxon>Bivalvia</taxon>
        <taxon>Autobranchia</taxon>
        <taxon>Pteriomorphia</taxon>
        <taxon>Mytilida</taxon>
        <taxon>Mytiloidea</taxon>
        <taxon>Mytilidae</taxon>
        <taxon>Mytilinae</taxon>
        <taxon>Mytilus</taxon>
    </lineage>
</organism>
<dbReference type="OrthoDB" id="6094327at2759"/>
<gene>
    <name evidence="2" type="ORF">MGAL_10B034966</name>
</gene>